<comment type="caution">
    <text evidence="1">The sequence shown here is derived from an EMBL/GenBank/DDBJ whole genome shotgun (WGS) entry which is preliminary data.</text>
</comment>
<dbReference type="InterPro" id="IPR029063">
    <property type="entry name" value="SAM-dependent_MTases_sf"/>
</dbReference>
<dbReference type="InterPro" id="IPR004951">
    <property type="entry name" value="DUF268_CAE_spp"/>
</dbReference>
<evidence type="ECO:0000313" key="1">
    <source>
        <dbReference type="EMBL" id="KKM39491.1"/>
    </source>
</evidence>
<dbReference type="Pfam" id="PF03269">
    <property type="entry name" value="DUF268"/>
    <property type="match status" value="1"/>
</dbReference>
<reference evidence="1" key="1">
    <citation type="journal article" date="2015" name="Nature">
        <title>Complex archaea that bridge the gap between prokaryotes and eukaryotes.</title>
        <authorList>
            <person name="Spang A."/>
            <person name="Saw J.H."/>
            <person name="Jorgensen S.L."/>
            <person name="Zaremba-Niedzwiedzka K."/>
            <person name="Martijn J."/>
            <person name="Lind A.E."/>
            <person name="van Eijk R."/>
            <person name="Schleper C."/>
            <person name="Guy L."/>
            <person name="Ettema T.J."/>
        </authorList>
    </citation>
    <scope>NUCLEOTIDE SEQUENCE</scope>
</reference>
<name>A0A0F9ILF4_9ZZZZ</name>
<dbReference type="EMBL" id="LAZR01012121">
    <property type="protein sequence ID" value="KKM39491.1"/>
    <property type="molecule type" value="Genomic_DNA"/>
</dbReference>
<dbReference type="SUPFAM" id="SSF53335">
    <property type="entry name" value="S-adenosyl-L-methionine-dependent methyltransferases"/>
    <property type="match status" value="1"/>
</dbReference>
<sequence>MSLRWQMSELVRNTGRELIKKLSPAIDDSGNRDIEHSWVAANIPDADGSKPRCLDFGPGDSWLSLLAARKGYAVDTLDLRKIGQPFCSPQILHYQEDVSEFQPEHSYNIIICCSTVEHVGLKRYGNSHLDHNGDIKAMARLLSFTKTNGLMLLTLPVGKDKVVGDSGRIYGERLHSLLHGWKVLEVETWAKNDENKWQRYPAEDVLQLDGTEYRYGLGLYALRKDNGKSNS</sequence>
<dbReference type="Gene3D" id="3.40.50.150">
    <property type="entry name" value="Vaccinia Virus protein VP39"/>
    <property type="match status" value="1"/>
</dbReference>
<organism evidence="1">
    <name type="scientific">marine sediment metagenome</name>
    <dbReference type="NCBI Taxonomy" id="412755"/>
    <lineage>
        <taxon>unclassified sequences</taxon>
        <taxon>metagenomes</taxon>
        <taxon>ecological metagenomes</taxon>
    </lineage>
</organism>
<dbReference type="AlphaFoldDB" id="A0A0F9ILF4"/>
<evidence type="ECO:0008006" key="2">
    <source>
        <dbReference type="Google" id="ProtNLM"/>
    </source>
</evidence>
<protein>
    <recommendedName>
        <fullName evidence="2">Methyltransferase type 11 domain-containing protein</fullName>
    </recommendedName>
</protein>
<accession>A0A0F9ILF4</accession>
<gene>
    <name evidence="1" type="ORF">LCGC14_1564580</name>
</gene>
<proteinExistence type="predicted"/>